<name>A1WU18_HALHL</name>
<dbReference type="RefSeq" id="WP_011813203.1">
    <property type="nucleotide sequence ID" value="NC_008789.1"/>
</dbReference>
<dbReference type="Proteomes" id="UP000000647">
    <property type="component" value="Chromosome"/>
</dbReference>
<reference evidence="3" key="1">
    <citation type="submission" date="2006-12" db="EMBL/GenBank/DDBJ databases">
        <title>Complete sequence of Halorhodospira halophila SL1.</title>
        <authorList>
            <consortium name="US DOE Joint Genome Institute"/>
            <person name="Copeland A."/>
            <person name="Lucas S."/>
            <person name="Lapidus A."/>
            <person name="Barry K."/>
            <person name="Detter J.C."/>
            <person name="Glavina del Rio T."/>
            <person name="Hammon N."/>
            <person name="Israni S."/>
            <person name="Dalin E."/>
            <person name="Tice H."/>
            <person name="Pitluck S."/>
            <person name="Saunders E."/>
            <person name="Brettin T."/>
            <person name="Bruce D."/>
            <person name="Han C."/>
            <person name="Tapia R."/>
            <person name="Schmutz J."/>
            <person name="Larimer F."/>
            <person name="Land M."/>
            <person name="Hauser L."/>
            <person name="Kyrpides N."/>
            <person name="Mikhailova N."/>
            <person name="Hoff W."/>
            <person name="Richardson P."/>
        </authorList>
    </citation>
    <scope>NUCLEOTIDE SEQUENCE [LARGE SCALE GENOMIC DNA]</scope>
    <source>
        <strain evidence="3">DSM 244 / SL1</strain>
    </source>
</reference>
<dbReference type="Pfam" id="PF10636">
    <property type="entry name" value="hemP"/>
    <property type="match status" value="1"/>
</dbReference>
<dbReference type="Gene3D" id="2.10.70.10">
    <property type="entry name" value="Complement Module, domain 1"/>
    <property type="match status" value="1"/>
</dbReference>
<reference evidence="2 3" key="2">
    <citation type="journal article" date="2013" name="Stand. Genomic Sci.">
        <title>Complete genome sequence of Halorhodospira halophila SL1.</title>
        <authorList>
            <person name="Challacombe J.F."/>
            <person name="Majid S."/>
            <person name="Deole R."/>
            <person name="Brettin T.S."/>
            <person name="Bruce D."/>
            <person name="Delano S.F."/>
            <person name="Detter J.C."/>
            <person name="Gleasner C.D."/>
            <person name="Han C.S."/>
            <person name="Misra M."/>
            <person name="Reitenga K.G."/>
            <person name="Mikhailova N."/>
            <person name="Woyke T."/>
            <person name="Pitluck S."/>
            <person name="Nolan M."/>
            <person name="Land M.L."/>
            <person name="Saunders E."/>
            <person name="Tapia R."/>
            <person name="Lapidus A."/>
            <person name="Ivanova N."/>
            <person name="Hoff W.D."/>
        </authorList>
    </citation>
    <scope>NUCLEOTIDE SEQUENCE [LARGE SCALE GENOMIC DNA]</scope>
    <source>
        <strain evidence="3">DSM 244 / SL1</strain>
    </source>
</reference>
<proteinExistence type="predicted"/>
<protein>
    <recommendedName>
        <fullName evidence="4">Hemin uptake protein HemP</fullName>
    </recommendedName>
</protein>
<keyword evidence="3" id="KW-1185">Reference proteome</keyword>
<gene>
    <name evidence="2" type="ordered locus">Hhal_0386</name>
</gene>
<dbReference type="AlphaFoldDB" id="A1WU18"/>
<dbReference type="STRING" id="349124.Hhal_0386"/>
<feature type="region of interest" description="Disordered" evidence="1">
    <location>
        <begin position="1"/>
        <end position="37"/>
    </location>
</feature>
<dbReference type="eggNOG" id="COG4256">
    <property type="taxonomic scope" value="Bacteria"/>
</dbReference>
<dbReference type="HOGENOM" id="CLU_178563_3_2_6"/>
<sequence length="68" mass="7890">MTREDQEPTKSRVHQEARAPGTDREQRPQIPRIDSATLFNGGQRVLIHHRGEDYQLRATRQGKLILTK</sequence>
<dbReference type="InterPro" id="IPR019600">
    <property type="entry name" value="Hemin_uptake_protein_HemP"/>
</dbReference>
<feature type="compositionally biased region" description="Basic and acidic residues" evidence="1">
    <location>
        <begin position="1"/>
        <end position="27"/>
    </location>
</feature>
<evidence type="ECO:0000313" key="2">
    <source>
        <dbReference type="EMBL" id="ABM61180.1"/>
    </source>
</evidence>
<dbReference type="KEGG" id="hha:Hhal_0386"/>
<organism evidence="2 3">
    <name type="scientific">Halorhodospira halophila (strain DSM 244 / SL1)</name>
    <name type="common">Ectothiorhodospira halophila (strain DSM 244 / SL1)</name>
    <dbReference type="NCBI Taxonomy" id="349124"/>
    <lineage>
        <taxon>Bacteria</taxon>
        <taxon>Pseudomonadati</taxon>
        <taxon>Pseudomonadota</taxon>
        <taxon>Gammaproteobacteria</taxon>
        <taxon>Chromatiales</taxon>
        <taxon>Ectothiorhodospiraceae</taxon>
        <taxon>Halorhodospira</taxon>
    </lineage>
</organism>
<dbReference type="EMBL" id="CP000544">
    <property type="protein sequence ID" value="ABM61180.1"/>
    <property type="molecule type" value="Genomic_DNA"/>
</dbReference>
<evidence type="ECO:0008006" key="4">
    <source>
        <dbReference type="Google" id="ProtNLM"/>
    </source>
</evidence>
<accession>A1WU18</accession>
<evidence type="ECO:0000256" key="1">
    <source>
        <dbReference type="SAM" id="MobiDB-lite"/>
    </source>
</evidence>
<evidence type="ECO:0000313" key="3">
    <source>
        <dbReference type="Proteomes" id="UP000000647"/>
    </source>
</evidence>
<dbReference type="OrthoDB" id="7870498at2"/>